<dbReference type="SUPFAM" id="SSF51735">
    <property type="entry name" value="NAD(P)-binding Rossmann-fold domains"/>
    <property type="match status" value="1"/>
</dbReference>
<dbReference type="PRINTS" id="PR00081">
    <property type="entry name" value="GDHRDH"/>
</dbReference>
<dbReference type="Pfam" id="PF00106">
    <property type="entry name" value="adh_short"/>
    <property type="match status" value="1"/>
</dbReference>
<evidence type="ECO:0000313" key="3">
    <source>
        <dbReference type="EMBL" id="MEQ3549883.1"/>
    </source>
</evidence>
<dbReference type="PRINTS" id="PR00080">
    <property type="entry name" value="SDRFAMILY"/>
</dbReference>
<proteinExistence type="inferred from homology"/>
<dbReference type="InterPro" id="IPR002347">
    <property type="entry name" value="SDR_fam"/>
</dbReference>
<dbReference type="InterPro" id="IPR020904">
    <property type="entry name" value="Sc_DH/Rdtase_CS"/>
</dbReference>
<keyword evidence="4" id="KW-1185">Reference proteome</keyword>
<protein>
    <submittedName>
        <fullName evidence="3">SDR family NAD(P)-dependent oxidoreductase</fullName>
    </submittedName>
</protein>
<comment type="caution">
    <text evidence="3">The sequence shown here is derived from an EMBL/GenBank/DDBJ whole genome shotgun (WGS) entry which is preliminary data.</text>
</comment>
<comment type="similarity">
    <text evidence="1 2">Belongs to the short-chain dehydrogenases/reductases (SDR) family.</text>
</comment>
<dbReference type="Proteomes" id="UP001494902">
    <property type="component" value="Unassembled WGS sequence"/>
</dbReference>
<accession>A0ABV1K7R0</accession>
<dbReference type="InterPro" id="IPR050259">
    <property type="entry name" value="SDR"/>
</dbReference>
<name>A0ABV1K7R0_9PSEU</name>
<evidence type="ECO:0000313" key="4">
    <source>
        <dbReference type="Proteomes" id="UP001494902"/>
    </source>
</evidence>
<dbReference type="PROSITE" id="PS00061">
    <property type="entry name" value="ADH_SHORT"/>
    <property type="match status" value="1"/>
</dbReference>
<dbReference type="InterPro" id="IPR036291">
    <property type="entry name" value="NAD(P)-bd_dom_sf"/>
</dbReference>
<gene>
    <name evidence="3" type="ORF">WIS52_05325</name>
</gene>
<dbReference type="PANTHER" id="PTHR42879">
    <property type="entry name" value="3-OXOACYL-(ACYL-CARRIER-PROTEIN) REDUCTASE"/>
    <property type="match status" value="1"/>
</dbReference>
<organism evidence="3 4">
    <name type="scientific">Pseudonocardia nematodicida</name>
    <dbReference type="NCBI Taxonomy" id="1206997"/>
    <lineage>
        <taxon>Bacteria</taxon>
        <taxon>Bacillati</taxon>
        <taxon>Actinomycetota</taxon>
        <taxon>Actinomycetes</taxon>
        <taxon>Pseudonocardiales</taxon>
        <taxon>Pseudonocardiaceae</taxon>
        <taxon>Pseudonocardia</taxon>
    </lineage>
</organism>
<dbReference type="RefSeq" id="WP_349296977.1">
    <property type="nucleotide sequence ID" value="NZ_JBEDNQ010000002.1"/>
</dbReference>
<sequence>MHSPEAGHTRVALLTGGARGIGAAIARRLADDGYAVAVNYARSATEAGALVDDIRRGGGTARCWQADVTDPAAVSGLVDAVSSAWAPPSVLVNNAGLNLTASGRRLATEDWDQVIAVNLSGAFYCTHAVLPAMYAAGHGRVVFVGSPAAGRSVLPGTGAYAAAKAGIGALVAVLAKETARRGITVNSVVPGFVDTDMTRGEGERAIAALRAEWPEIPSAAVADAVSYLVSDRAAHVSGEQLGVWLGGPSGLAP</sequence>
<evidence type="ECO:0000256" key="2">
    <source>
        <dbReference type="RuleBase" id="RU000363"/>
    </source>
</evidence>
<reference evidence="3 4" key="1">
    <citation type="submission" date="2024-03" db="EMBL/GenBank/DDBJ databases">
        <title>Draft genome sequence of Pseudonocardia nematodicida JCM 31783.</title>
        <authorList>
            <person name="Butdee W."/>
            <person name="Duangmal K."/>
        </authorList>
    </citation>
    <scope>NUCLEOTIDE SEQUENCE [LARGE SCALE GENOMIC DNA]</scope>
    <source>
        <strain evidence="3 4">JCM 31783</strain>
    </source>
</reference>
<evidence type="ECO:0000256" key="1">
    <source>
        <dbReference type="ARBA" id="ARBA00006484"/>
    </source>
</evidence>
<dbReference type="EMBL" id="JBEDNQ010000002">
    <property type="protein sequence ID" value="MEQ3549883.1"/>
    <property type="molecule type" value="Genomic_DNA"/>
</dbReference>
<dbReference type="PANTHER" id="PTHR42879:SF2">
    <property type="entry name" value="3-OXOACYL-[ACYL-CARRIER-PROTEIN] REDUCTASE FABG"/>
    <property type="match status" value="1"/>
</dbReference>
<dbReference type="Gene3D" id="3.40.50.720">
    <property type="entry name" value="NAD(P)-binding Rossmann-like Domain"/>
    <property type="match status" value="1"/>
</dbReference>